<accession>A0A2S6Z9C0</accession>
<dbReference type="Proteomes" id="UP000238270">
    <property type="component" value="Unassembled WGS sequence"/>
</dbReference>
<name>A0A2S6Z9C0_9XANT</name>
<reference evidence="1 2" key="1">
    <citation type="submission" date="2016-08" db="EMBL/GenBank/DDBJ databases">
        <title>Evolution of the type three secretion system and type three effector repertoires in Xanthomonas.</title>
        <authorList>
            <person name="Merda D."/>
            <person name="Briand M."/>
            <person name="Bosis E."/>
            <person name="Rousseau C."/>
            <person name="Portier P."/>
            <person name="Jacques M.-A."/>
            <person name="Fischer-Le Saux M."/>
        </authorList>
    </citation>
    <scope>NUCLEOTIDE SEQUENCE [LARGE SCALE GENOMIC DNA]</scope>
    <source>
        <strain evidence="1 2">CFBP 3122</strain>
    </source>
</reference>
<comment type="caution">
    <text evidence="1">The sequence shown here is derived from an EMBL/GenBank/DDBJ whole genome shotgun (WGS) entry which is preliminary data.</text>
</comment>
<gene>
    <name evidence="1" type="ORF">XaplCFBP3122_02335</name>
</gene>
<evidence type="ECO:0000313" key="1">
    <source>
        <dbReference type="EMBL" id="PPT78400.1"/>
    </source>
</evidence>
<proteinExistence type="predicted"/>
<protein>
    <submittedName>
        <fullName evidence="1">Uncharacterized protein</fullName>
    </submittedName>
</protein>
<dbReference type="AlphaFoldDB" id="A0A2S6Z9C0"/>
<organism evidence="1 2">
    <name type="scientific">Xanthomonas arboricola pv. populi</name>
    <dbReference type="NCBI Taxonomy" id="487823"/>
    <lineage>
        <taxon>Bacteria</taxon>
        <taxon>Pseudomonadati</taxon>
        <taxon>Pseudomonadota</taxon>
        <taxon>Gammaproteobacteria</taxon>
        <taxon>Lysobacterales</taxon>
        <taxon>Lysobacteraceae</taxon>
        <taxon>Xanthomonas</taxon>
    </lineage>
</organism>
<dbReference type="EMBL" id="MIGV01000002">
    <property type="protein sequence ID" value="PPT78400.1"/>
    <property type="molecule type" value="Genomic_DNA"/>
</dbReference>
<sequence>MRESFKDYPDHIARLESALQESVDKPSPITPPLEFAIWAIEGCIDTFIDESREKLRIAEQTGDQEAIARARSTHLLMLHSAAKGAWKGQDLMDYFGFPSSKYPNGQSQRTDQDVQMTQENSPSSGLIGEYPPVPEGLQKIFQEYPGYMDRLKSALKESVDSPSLVTPPLEIAIWNLEGCLDSILGEVNRELREAEKDGDPVKLAAAEKKRRQLGPAGFSHNWKGSNMLAYFEERTPAPTFPGRGNSDMFKRDNEKKLLPPPVPQSLRELLADYPELIQSLQEVLDAYIKKPYILMPFEGAIWALEGRIGSFMSEASEELEAAYASGDPAAIERAEKKDFAVGYSRLNMGAMSDLASYFDGTQGHE</sequence>
<evidence type="ECO:0000313" key="2">
    <source>
        <dbReference type="Proteomes" id="UP000238270"/>
    </source>
</evidence>